<dbReference type="Proteomes" id="UP000805193">
    <property type="component" value="Unassembled WGS sequence"/>
</dbReference>
<reference evidence="1 2" key="1">
    <citation type="journal article" date="2020" name="Cell">
        <title>Large-Scale Comparative Analyses of Tick Genomes Elucidate Their Genetic Diversity and Vector Capacities.</title>
        <authorList>
            <consortium name="Tick Genome and Microbiome Consortium (TIGMIC)"/>
            <person name="Jia N."/>
            <person name="Wang J."/>
            <person name="Shi W."/>
            <person name="Du L."/>
            <person name="Sun Y."/>
            <person name="Zhan W."/>
            <person name="Jiang J.F."/>
            <person name="Wang Q."/>
            <person name="Zhang B."/>
            <person name="Ji P."/>
            <person name="Bell-Sakyi L."/>
            <person name="Cui X.M."/>
            <person name="Yuan T.T."/>
            <person name="Jiang B.G."/>
            <person name="Yang W.F."/>
            <person name="Lam T.T."/>
            <person name="Chang Q.C."/>
            <person name="Ding S.J."/>
            <person name="Wang X.J."/>
            <person name="Zhu J.G."/>
            <person name="Ruan X.D."/>
            <person name="Zhao L."/>
            <person name="Wei J.T."/>
            <person name="Ye R.Z."/>
            <person name="Que T.C."/>
            <person name="Du C.H."/>
            <person name="Zhou Y.H."/>
            <person name="Cheng J.X."/>
            <person name="Dai P.F."/>
            <person name="Guo W.B."/>
            <person name="Han X.H."/>
            <person name="Huang E.J."/>
            <person name="Li L.F."/>
            <person name="Wei W."/>
            <person name="Gao Y.C."/>
            <person name="Liu J.Z."/>
            <person name="Shao H.Z."/>
            <person name="Wang X."/>
            <person name="Wang C.C."/>
            <person name="Yang T.C."/>
            <person name="Huo Q.B."/>
            <person name="Li W."/>
            <person name="Chen H.Y."/>
            <person name="Chen S.E."/>
            <person name="Zhou L.G."/>
            <person name="Ni X.B."/>
            <person name="Tian J.H."/>
            <person name="Sheng Y."/>
            <person name="Liu T."/>
            <person name="Pan Y.S."/>
            <person name="Xia L.Y."/>
            <person name="Li J."/>
            <person name="Zhao F."/>
            <person name="Cao W.C."/>
        </authorList>
    </citation>
    <scope>NUCLEOTIDE SEQUENCE [LARGE SCALE GENOMIC DNA]</scope>
    <source>
        <strain evidence="1">Iper-2018</strain>
    </source>
</reference>
<keyword evidence="2" id="KW-1185">Reference proteome</keyword>
<sequence length="391" mass="41189">MGNCIARELVRCGAATVIAVDMDNEKLQQLKNEVPSIETVCVDLSDWHATAAALSKVGDVDLLVNNAGITKLDLFGDIQPETVDKIFAVNVKAAINVSQICVKTMKARGVPGAIVNISSQSGIVALPEHSVYCASKAALDLLTKVMALELGPYNIRVNSVNPTVTNTAMGQAVWVASGKADEMRAKIPLGRFAGIGNFIARELSKYGATVIAVARTTTELEKLKNEVPNVIPVSVDLSNWEATKAALSNVGPIDLLVNNAGIAILEPFGEINPETFDKTFATNVKAAINVSQICVKSMKERNVAGAIVNISSQAGIAALADHAVYSASKAALDQLTRVMALELGSYKIRVNSVNPTVTNTPMSMVGWSDPNKAGAMKAKIPLGRFAGGSFG</sequence>
<name>A0AC60P7W9_IXOPE</name>
<organism evidence="1 2">
    <name type="scientific">Ixodes persulcatus</name>
    <name type="common">Taiga tick</name>
    <dbReference type="NCBI Taxonomy" id="34615"/>
    <lineage>
        <taxon>Eukaryota</taxon>
        <taxon>Metazoa</taxon>
        <taxon>Ecdysozoa</taxon>
        <taxon>Arthropoda</taxon>
        <taxon>Chelicerata</taxon>
        <taxon>Arachnida</taxon>
        <taxon>Acari</taxon>
        <taxon>Parasitiformes</taxon>
        <taxon>Ixodida</taxon>
        <taxon>Ixodoidea</taxon>
        <taxon>Ixodidae</taxon>
        <taxon>Ixodinae</taxon>
        <taxon>Ixodes</taxon>
    </lineage>
</organism>
<evidence type="ECO:0000313" key="2">
    <source>
        <dbReference type="Proteomes" id="UP000805193"/>
    </source>
</evidence>
<evidence type="ECO:0000313" key="1">
    <source>
        <dbReference type="EMBL" id="KAG0415597.1"/>
    </source>
</evidence>
<comment type="caution">
    <text evidence="1">The sequence shown here is derived from an EMBL/GenBank/DDBJ whole genome shotgun (WGS) entry which is preliminary data.</text>
</comment>
<gene>
    <name evidence="1" type="ORF">HPB47_007213</name>
</gene>
<accession>A0AC60P7W9</accession>
<protein>
    <submittedName>
        <fullName evidence="1">Uncharacterized protein</fullName>
    </submittedName>
</protein>
<dbReference type="EMBL" id="JABSTQ010011052">
    <property type="protein sequence ID" value="KAG0415597.1"/>
    <property type="molecule type" value="Genomic_DNA"/>
</dbReference>
<proteinExistence type="predicted"/>